<dbReference type="OrthoDB" id="10261452at2759"/>
<evidence type="ECO:0000259" key="2">
    <source>
        <dbReference type="PROSITE" id="PS50833"/>
    </source>
</evidence>
<dbReference type="PANTHER" id="PTHR12661">
    <property type="entry name" value="PETER PAN-RELATED"/>
    <property type="match status" value="1"/>
</dbReference>
<sequence length="134" mass="14814">MPNPSKSVLSNTMEKTQSLYSHSKDSHGLSHLSSAKKAAIRLIEIGPRITLQLIKIEEGVDSGAVLYHCWQARSFDQLVQDDVLRQRREQARAARRAACEAARAKNLASKEAHKAACLEGMRKAGHLPVRMVSV</sequence>
<organism evidence="3 4">
    <name type="scientific">Protopolystoma xenopodis</name>
    <dbReference type="NCBI Taxonomy" id="117903"/>
    <lineage>
        <taxon>Eukaryota</taxon>
        <taxon>Metazoa</taxon>
        <taxon>Spiralia</taxon>
        <taxon>Lophotrochozoa</taxon>
        <taxon>Platyhelminthes</taxon>
        <taxon>Monogenea</taxon>
        <taxon>Polyopisthocotylea</taxon>
        <taxon>Polystomatidea</taxon>
        <taxon>Polystomatidae</taxon>
        <taxon>Protopolystoma</taxon>
    </lineage>
</organism>
<dbReference type="GO" id="GO:0030687">
    <property type="term" value="C:preribosome, large subunit precursor"/>
    <property type="evidence" value="ECO:0007669"/>
    <property type="project" value="TreeGrafter"/>
</dbReference>
<name>A0A3S4ZES3_9PLAT</name>
<dbReference type="PROSITE" id="PS50833">
    <property type="entry name" value="BRIX"/>
    <property type="match status" value="1"/>
</dbReference>
<dbReference type="Proteomes" id="UP000784294">
    <property type="component" value="Unassembled WGS sequence"/>
</dbReference>
<dbReference type="InterPro" id="IPR045112">
    <property type="entry name" value="PPAN-like"/>
</dbReference>
<keyword evidence="4" id="KW-1185">Reference proteome</keyword>
<accession>A0A3S4ZES3</accession>
<reference evidence="3" key="1">
    <citation type="submission" date="2018-11" db="EMBL/GenBank/DDBJ databases">
        <authorList>
            <consortium name="Pathogen Informatics"/>
        </authorList>
    </citation>
    <scope>NUCLEOTIDE SEQUENCE</scope>
</reference>
<dbReference type="GO" id="GO:0006364">
    <property type="term" value="P:rRNA processing"/>
    <property type="evidence" value="ECO:0007669"/>
    <property type="project" value="InterPro"/>
</dbReference>
<gene>
    <name evidence="3" type="ORF">PXEA_LOCUS3073</name>
</gene>
<evidence type="ECO:0000256" key="1">
    <source>
        <dbReference type="SAM" id="MobiDB-lite"/>
    </source>
</evidence>
<protein>
    <recommendedName>
        <fullName evidence="2">Brix domain-containing protein</fullName>
    </recommendedName>
</protein>
<feature type="region of interest" description="Disordered" evidence="1">
    <location>
        <begin position="1"/>
        <end position="29"/>
    </location>
</feature>
<dbReference type="PANTHER" id="PTHR12661:SF5">
    <property type="entry name" value="SUPPRESSOR OF SWI4 1 HOMOLOG"/>
    <property type="match status" value="1"/>
</dbReference>
<feature type="compositionally biased region" description="Polar residues" evidence="1">
    <location>
        <begin position="1"/>
        <end position="21"/>
    </location>
</feature>
<evidence type="ECO:0000313" key="4">
    <source>
        <dbReference type="Proteomes" id="UP000784294"/>
    </source>
</evidence>
<dbReference type="AlphaFoldDB" id="A0A3S4ZES3"/>
<evidence type="ECO:0000313" key="3">
    <source>
        <dbReference type="EMBL" id="VEL09633.1"/>
    </source>
</evidence>
<proteinExistence type="predicted"/>
<feature type="domain" description="Brix" evidence="2">
    <location>
        <begin position="1"/>
        <end position="62"/>
    </location>
</feature>
<dbReference type="GO" id="GO:0019843">
    <property type="term" value="F:rRNA binding"/>
    <property type="evidence" value="ECO:0007669"/>
    <property type="project" value="InterPro"/>
</dbReference>
<dbReference type="GO" id="GO:0000027">
    <property type="term" value="P:ribosomal large subunit assembly"/>
    <property type="evidence" value="ECO:0007669"/>
    <property type="project" value="TreeGrafter"/>
</dbReference>
<comment type="caution">
    <text evidence="3">The sequence shown here is derived from an EMBL/GenBank/DDBJ whole genome shotgun (WGS) entry which is preliminary data.</text>
</comment>
<dbReference type="EMBL" id="CAAALY010006830">
    <property type="protein sequence ID" value="VEL09633.1"/>
    <property type="molecule type" value="Genomic_DNA"/>
</dbReference>
<dbReference type="InterPro" id="IPR007109">
    <property type="entry name" value="Brix"/>
</dbReference>